<evidence type="ECO:0000256" key="1">
    <source>
        <dbReference type="SAM" id="MobiDB-lite"/>
    </source>
</evidence>
<proteinExistence type="predicted"/>
<feature type="region of interest" description="Disordered" evidence="1">
    <location>
        <begin position="1"/>
        <end position="21"/>
    </location>
</feature>
<evidence type="ECO:0000313" key="2">
    <source>
        <dbReference type="EMBL" id="CAA9291250.1"/>
    </source>
</evidence>
<sequence>MGTLNGKCGKPATPEKTNFENTGIYGACQPGKNAREGIARSTLAGIPAKRRVCHADEGSI</sequence>
<reference evidence="2" key="1">
    <citation type="submission" date="2020-02" db="EMBL/GenBank/DDBJ databases">
        <authorList>
            <person name="Meier V. D."/>
        </authorList>
    </citation>
    <scope>NUCLEOTIDE SEQUENCE</scope>
    <source>
        <strain evidence="2">AVDCRST_MAG56</strain>
    </source>
</reference>
<protein>
    <submittedName>
        <fullName evidence="2">Uncharacterized protein</fullName>
    </submittedName>
</protein>
<organism evidence="2">
    <name type="scientific">uncultured Cytophagales bacterium</name>
    <dbReference type="NCBI Taxonomy" id="158755"/>
    <lineage>
        <taxon>Bacteria</taxon>
        <taxon>Pseudomonadati</taxon>
        <taxon>Bacteroidota</taxon>
        <taxon>Sphingobacteriia</taxon>
        <taxon>Sphingobacteriales</taxon>
        <taxon>environmental samples</taxon>
    </lineage>
</organism>
<dbReference type="EMBL" id="CADCTQ010000385">
    <property type="protein sequence ID" value="CAA9291250.1"/>
    <property type="molecule type" value="Genomic_DNA"/>
</dbReference>
<gene>
    <name evidence="2" type="ORF">AVDCRST_MAG56-4667</name>
</gene>
<accession>A0A6J4JZB3</accession>
<dbReference type="AlphaFoldDB" id="A0A6J4JZB3"/>
<name>A0A6J4JZB3_9SPHI</name>